<evidence type="ECO:0000313" key="4">
    <source>
        <dbReference type="Proteomes" id="UP000265520"/>
    </source>
</evidence>
<evidence type="ECO:0000256" key="1">
    <source>
        <dbReference type="ARBA" id="ARBA00022669"/>
    </source>
</evidence>
<keyword evidence="1" id="KW-0147">Chitin-binding</keyword>
<dbReference type="GO" id="GO:0008061">
    <property type="term" value="F:chitin binding"/>
    <property type="evidence" value="ECO:0007669"/>
    <property type="project" value="UniProtKB-KW"/>
</dbReference>
<accession>A0A392NXR5</accession>
<dbReference type="PANTHER" id="PTHR22595:SF209">
    <property type="entry name" value="GLYCOSIDE HYDROLASE, FAMILY 19"/>
    <property type="match status" value="1"/>
</dbReference>
<protein>
    <submittedName>
        <fullName evidence="3">Chitinase-like protein 2-like</fullName>
    </submittedName>
</protein>
<organism evidence="3 4">
    <name type="scientific">Trifolium medium</name>
    <dbReference type="NCBI Taxonomy" id="97028"/>
    <lineage>
        <taxon>Eukaryota</taxon>
        <taxon>Viridiplantae</taxon>
        <taxon>Streptophyta</taxon>
        <taxon>Embryophyta</taxon>
        <taxon>Tracheophyta</taxon>
        <taxon>Spermatophyta</taxon>
        <taxon>Magnoliopsida</taxon>
        <taxon>eudicotyledons</taxon>
        <taxon>Gunneridae</taxon>
        <taxon>Pentapetalae</taxon>
        <taxon>rosids</taxon>
        <taxon>fabids</taxon>
        <taxon>Fabales</taxon>
        <taxon>Fabaceae</taxon>
        <taxon>Papilionoideae</taxon>
        <taxon>50 kb inversion clade</taxon>
        <taxon>NPAAA clade</taxon>
        <taxon>Hologalegina</taxon>
        <taxon>IRL clade</taxon>
        <taxon>Trifolieae</taxon>
        <taxon>Trifolium</taxon>
    </lineage>
</organism>
<dbReference type="Gene3D" id="3.30.20.10">
    <property type="entry name" value="Endochitinase, domain 2"/>
    <property type="match status" value="1"/>
</dbReference>
<dbReference type="SUPFAM" id="SSF53955">
    <property type="entry name" value="Lysozyme-like"/>
    <property type="match status" value="1"/>
</dbReference>
<proteinExistence type="predicted"/>
<evidence type="ECO:0000313" key="3">
    <source>
        <dbReference type="EMBL" id="MCI04583.1"/>
    </source>
</evidence>
<dbReference type="InterPro" id="IPR023346">
    <property type="entry name" value="Lysozyme-like_dom_sf"/>
</dbReference>
<dbReference type="InterPro" id="IPR000726">
    <property type="entry name" value="Glyco_hydro_19_cat"/>
</dbReference>
<reference evidence="3 4" key="1">
    <citation type="journal article" date="2018" name="Front. Plant Sci.">
        <title>Red Clover (Trifolium pratense) and Zigzag Clover (T. medium) - A Picture of Genomic Similarities and Differences.</title>
        <authorList>
            <person name="Dluhosova J."/>
            <person name="Istvanek J."/>
            <person name="Nedelnik J."/>
            <person name="Repkova J."/>
        </authorList>
    </citation>
    <scope>NUCLEOTIDE SEQUENCE [LARGE SCALE GENOMIC DNA]</scope>
    <source>
        <strain evidence="4">cv. 10/8</strain>
        <tissue evidence="3">Leaf</tissue>
    </source>
</reference>
<dbReference type="EMBL" id="LXQA010055856">
    <property type="protein sequence ID" value="MCI04583.1"/>
    <property type="molecule type" value="Genomic_DNA"/>
</dbReference>
<dbReference type="Proteomes" id="UP000265520">
    <property type="component" value="Unassembled WGS sequence"/>
</dbReference>
<gene>
    <name evidence="3" type="ORF">A2U01_0025630</name>
</gene>
<keyword evidence="4" id="KW-1185">Reference proteome</keyword>
<comment type="caution">
    <text evidence="3">The sequence shown here is derived from an EMBL/GenBank/DDBJ whole genome shotgun (WGS) entry which is preliminary data.</text>
</comment>
<dbReference type="GO" id="GO:0016998">
    <property type="term" value="P:cell wall macromolecule catabolic process"/>
    <property type="evidence" value="ECO:0007669"/>
    <property type="project" value="InterPro"/>
</dbReference>
<dbReference type="PANTHER" id="PTHR22595">
    <property type="entry name" value="CHITINASE-RELATED"/>
    <property type="match status" value="1"/>
</dbReference>
<dbReference type="Pfam" id="PF00182">
    <property type="entry name" value="Glyco_hydro_19"/>
    <property type="match status" value="1"/>
</dbReference>
<sequence>GYGVATGGPLAWGLCYNHEMSPAQTYCDDYYKVDYPCSPGAEYYGRGAIPIY</sequence>
<name>A0A392NXR5_9FABA</name>
<feature type="non-terminal residue" evidence="3">
    <location>
        <position position="52"/>
    </location>
</feature>
<dbReference type="AlphaFoldDB" id="A0A392NXR5"/>
<feature type="domain" description="Glycoside hydrolase family 19 catalytic" evidence="2">
    <location>
        <begin position="1"/>
        <end position="51"/>
    </location>
</feature>
<dbReference type="GO" id="GO:0006032">
    <property type="term" value="P:chitin catabolic process"/>
    <property type="evidence" value="ECO:0007669"/>
    <property type="project" value="InterPro"/>
</dbReference>
<dbReference type="GO" id="GO:0004568">
    <property type="term" value="F:chitinase activity"/>
    <property type="evidence" value="ECO:0007669"/>
    <property type="project" value="InterPro"/>
</dbReference>
<feature type="non-terminal residue" evidence="3">
    <location>
        <position position="1"/>
    </location>
</feature>
<evidence type="ECO:0000259" key="2">
    <source>
        <dbReference type="Pfam" id="PF00182"/>
    </source>
</evidence>